<organism evidence="1 2">
    <name type="scientific">Equus asinus</name>
    <name type="common">Donkey</name>
    <name type="synonym">Equus africanus asinus</name>
    <dbReference type="NCBI Taxonomy" id="9793"/>
    <lineage>
        <taxon>Eukaryota</taxon>
        <taxon>Metazoa</taxon>
        <taxon>Chordata</taxon>
        <taxon>Craniata</taxon>
        <taxon>Vertebrata</taxon>
        <taxon>Euteleostomi</taxon>
        <taxon>Mammalia</taxon>
        <taxon>Eutheria</taxon>
        <taxon>Laurasiatheria</taxon>
        <taxon>Perissodactyla</taxon>
        <taxon>Equidae</taxon>
        <taxon>Equus</taxon>
    </lineage>
</organism>
<keyword evidence="2" id="KW-1185">Reference proteome</keyword>
<evidence type="ECO:0000313" key="1">
    <source>
        <dbReference type="Ensembl" id="ENSEASP00005061233.1"/>
    </source>
</evidence>
<protein>
    <submittedName>
        <fullName evidence="1">Uncharacterized protein</fullName>
    </submittedName>
</protein>
<dbReference type="Ensembl" id="ENSEAST00005071890.1">
    <property type="protein sequence ID" value="ENSEASP00005048173.1"/>
    <property type="gene ID" value="ENSEASG00005029096.1"/>
</dbReference>
<dbReference type="SUPFAM" id="SSF51283">
    <property type="entry name" value="dUTPase-like"/>
    <property type="match status" value="1"/>
</dbReference>
<dbReference type="Proteomes" id="UP000694387">
    <property type="component" value="Chromosome X"/>
</dbReference>
<sequence>NSLLKTQLQCQLGGNTLQEWGKVLQEIVYALNQHSIYGTVFSIAGIHGSKNQGVKIGVALLTITSSDPLAKFLFPVPAALCFSVLEVLVSKRGMCPPGNRIMIPLNWKLKLLPHHFILLMPLNQQGKKGVTVLAGVTAAKRILYCYSTVEVRNCICGIQEIP</sequence>
<dbReference type="AlphaFoldDB" id="A0A9L0K8S1"/>
<reference evidence="1" key="2">
    <citation type="submission" date="2025-05" db="UniProtKB">
        <authorList>
            <consortium name="Ensembl"/>
        </authorList>
    </citation>
    <scope>IDENTIFICATION</scope>
</reference>
<dbReference type="GeneTree" id="ENSGT00960000187632"/>
<accession>A0A9L0K8S1</accession>
<evidence type="ECO:0000313" key="2">
    <source>
        <dbReference type="Proteomes" id="UP000694387"/>
    </source>
</evidence>
<dbReference type="Ensembl" id="ENSEAST00005080186.1">
    <property type="protein sequence ID" value="ENSEASP00005061233.1"/>
    <property type="gene ID" value="ENSEASG00005029096.1"/>
</dbReference>
<proteinExistence type="predicted"/>
<reference evidence="1 2" key="1">
    <citation type="journal article" date="2020" name="Nat. Commun.">
        <title>Donkey genomes provide new insights into domestication and selection for coat color.</title>
        <authorList>
            <person name="Wang"/>
            <person name="C."/>
            <person name="Li"/>
            <person name="H."/>
            <person name="Guo"/>
            <person name="Y."/>
            <person name="Huang"/>
            <person name="J."/>
            <person name="Sun"/>
            <person name="Y."/>
            <person name="Min"/>
            <person name="J."/>
            <person name="Wang"/>
            <person name="J."/>
            <person name="Fang"/>
            <person name="X."/>
            <person name="Zhao"/>
            <person name="Z."/>
            <person name="Wang"/>
            <person name="S."/>
            <person name="Zhang"/>
            <person name="Y."/>
            <person name="Liu"/>
            <person name="Q."/>
            <person name="Jiang"/>
            <person name="Q."/>
            <person name="Wang"/>
            <person name="X."/>
            <person name="Guo"/>
            <person name="Y."/>
            <person name="Yang"/>
            <person name="C."/>
            <person name="Wang"/>
            <person name="Y."/>
            <person name="Tian"/>
            <person name="F."/>
            <person name="Zhuang"/>
            <person name="G."/>
            <person name="Fan"/>
            <person name="Y."/>
            <person name="Gao"/>
            <person name="Q."/>
            <person name="Li"/>
            <person name="Y."/>
            <person name="Ju"/>
            <person name="Z."/>
            <person name="Li"/>
            <person name="J."/>
            <person name="Li"/>
            <person name="R."/>
            <person name="Hou"/>
            <person name="M."/>
            <person name="Yang"/>
            <person name="G."/>
            <person name="Liu"/>
            <person name="G."/>
            <person name="Liu"/>
            <person name="W."/>
            <person name="Guo"/>
            <person name="J."/>
            <person name="Pan"/>
            <person name="S."/>
            <person name="Fan"/>
            <person name="G."/>
            <person name="Zhang"/>
            <person name="W."/>
            <person name="Zhang"/>
            <person name="R."/>
            <person name="Yu"/>
            <person name="J."/>
            <person name="Zhang"/>
            <person name="X."/>
            <person name="Yin"/>
            <person name="Q."/>
            <person name="Ji"/>
            <person name="C."/>
            <person name="Jin"/>
            <person name="Y."/>
            <person name="Yue"/>
            <person name="G."/>
            <person name="Liu"/>
            <person name="M."/>
            <person name="Xu"/>
            <person name="J."/>
            <person name="Liu"/>
            <person name="S."/>
            <person name="Jordana"/>
            <person name="J."/>
            <person name="Noce"/>
            <person name="A."/>
            <person name="Amills"/>
            <person name="M."/>
            <person name="Wu"/>
            <person name="D.D."/>
            <person name="Li"/>
            <person name="S."/>
            <person name="Zhou"/>
            <person name="X. and Zhong"/>
            <person name="J."/>
        </authorList>
    </citation>
    <scope>NUCLEOTIDE SEQUENCE [LARGE SCALE GENOMIC DNA]</scope>
</reference>
<dbReference type="InterPro" id="IPR036157">
    <property type="entry name" value="dUTPase-like_sf"/>
</dbReference>
<dbReference type="Ensembl" id="ENSEAST00005063396.1">
    <property type="protein sequence ID" value="ENSEASP00005048833.1"/>
    <property type="gene ID" value="ENSEASG00005029096.1"/>
</dbReference>
<name>A0A9L0K8S1_EQUAS</name>